<gene>
    <name evidence="1" type="ORF">SIAM614_02251</name>
</gene>
<accession>A0NU59</accession>
<protein>
    <recommendedName>
        <fullName evidence="3">Nucleotide-diphospho-sugar transferase</fullName>
    </recommendedName>
</protein>
<comment type="caution">
    <text evidence="1">The sequence shown here is derived from an EMBL/GenBank/DDBJ whole genome shotgun (WGS) entry which is preliminary data.</text>
</comment>
<name>A0NU59_ROSAI</name>
<evidence type="ECO:0008006" key="3">
    <source>
        <dbReference type="Google" id="ProtNLM"/>
    </source>
</evidence>
<dbReference type="EMBL" id="AAUW01000009">
    <property type="protein sequence ID" value="EAV43461.1"/>
    <property type="molecule type" value="Genomic_DNA"/>
</dbReference>
<sequence>MLKSALNNIFVVSFYTANTPYEKEAKSLKKSLNRFNAPHLVEPLQPKGSWVENCALKANFVKDARQRLKSDIWWLDADAELCKPLTTFPNGKPDIAAYVTDGNNFRSGVVFFAYNETVDLIVNLWGEYCEKYPNVFDQVLLSFAIHNVSCVEKVRFEILPREYYKKPKMNQMPKLRHRVLERFGLRDGPVVRQNQASRRLKEQFCANNNEISIKDLDEETKKLLASAEKKSIDVKTVVERALEVRLSAETQQVNKRNAAL</sequence>
<reference evidence="1 2" key="1">
    <citation type="submission" date="2006-05" db="EMBL/GenBank/DDBJ databases">
        <authorList>
            <person name="King G."/>
            <person name="Ferriera S."/>
            <person name="Johnson J."/>
            <person name="Kravitz S."/>
            <person name="Beeson K."/>
            <person name="Sutton G."/>
            <person name="Rogers Y.-H."/>
            <person name="Friedman R."/>
            <person name="Frazier M."/>
            <person name="Venter J.C."/>
        </authorList>
    </citation>
    <scope>NUCLEOTIDE SEQUENCE [LARGE SCALE GENOMIC DNA]</scope>
    <source>
        <strain evidence="2">ATCC 25650 / DSM 13394 / JCM 20685 / NBRC 16684 / NCIMB 2208 / IAM 12614 / B1</strain>
    </source>
</reference>
<dbReference type="AlphaFoldDB" id="A0NU59"/>
<organism evidence="1 2">
    <name type="scientific">Roseibium aggregatum (strain ATCC 25650 / DSM 13394 / JCM 20685 / NBRC 16684 / NCIMB 2208 / IAM 12614 / B1)</name>
    <name type="common">Stappia aggregata</name>
    <dbReference type="NCBI Taxonomy" id="384765"/>
    <lineage>
        <taxon>Bacteria</taxon>
        <taxon>Pseudomonadati</taxon>
        <taxon>Pseudomonadota</taxon>
        <taxon>Alphaproteobacteria</taxon>
        <taxon>Hyphomicrobiales</taxon>
        <taxon>Stappiaceae</taxon>
        <taxon>Roseibium</taxon>
    </lineage>
</organism>
<dbReference type="Proteomes" id="UP000004848">
    <property type="component" value="Unassembled WGS sequence"/>
</dbReference>
<dbReference type="GeneID" id="68846985"/>
<evidence type="ECO:0000313" key="1">
    <source>
        <dbReference type="EMBL" id="EAV43461.1"/>
    </source>
</evidence>
<dbReference type="RefSeq" id="WP_006935251.1">
    <property type="nucleotide sequence ID" value="NZ_AAUW01000009.1"/>
</dbReference>
<dbReference type="OrthoDB" id="7840170at2"/>
<evidence type="ECO:0000313" key="2">
    <source>
        <dbReference type="Proteomes" id="UP000004848"/>
    </source>
</evidence>
<proteinExistence type="predicted"/>